<dbReference type="Pfam" id="PF20250">
    <property type="entry name" value="FapA_N"/>
    <property type="match status" value="1"/>
</dbReference>
<evidence type="ECO:0000259" key="2">
    <source>
        <dbReference type="SMART" id="SM01245"/>
    </source>
</evidence>
<dbReference type="PANTHER" id="PTHR38032">
    <property type="entry name" value="POLYMERASE-RELATED"/>
    <property type="match status" value="1"/>
</dbReference>
<dbReference type="Pfam" id="PF14804">
    <property type="entry name" value="Jag_N"/>
    <property type="match status" value="1"/>
</dbReference>
<keyword evidence="3" id="KW-0969">Cilium</keyword>
<feature type="compositionally biased region" description="Basic and acidic residues" evidence="1">
    <location>
        <begin position="61"/>
        <end position="80"/>
    </location>
</feature>
<dbReference type="InterPro" id="IPR046865">
    <property type="entry name" value="FapA_b_solenoid"/>
</dbReference>
<dbReference type="RefSeq" id="WP_204728017.1">
    <property type="nucleotide sequence ID" value="NZ_JAFBDK010000002.1"/>
</dbReference>
<accession>A0ABW5ZC06</accession>
<gene>
    <name evidence="3" type="ORF">ACFS5P_00975</name>
</gene>
<evidence type="ECO:0000313" key="4">
    <source>
        <dbReference type="Proteomes" id="UP001597561"/>
    </source>
</evidence>
<keyword evidence="3" id="KW-0282">Flagellum</keyword>
<sequence length="710" mass="78516">MQSVVTKGKTIQEAVQTGVDLLEVSKRDVHIEILQTPAKGFLKIGSKQAVVRLTMLNEKGEPAVRKDERPAPPSDIHEPEKENEEVQDWFSQAESFFDKVDVEKVEQVKTGQPSARKNQPTSEELLEKHGAVWVEDGKLLMEAGSHKLPVVTVPKEIKLYRNQKLIEEKTFILSPNDSYRLSIEDEIKKTEWSITIDQNKLKAYLKIEPGYKITRTILDAEPSSHLTISFNEQKDTYLNVTEREIKADMQEKSILQNVDKIELMRAVRSTEPEEYTIARGVAPTDGKDGWLELKVETNVKEGMKEDEHGKVDFRETKVFPNIETGDIIGIVHPPEEGSSGYSVFSESLPPKPVYPVILRLGKGVKLIGDKVVASEFGRPHIEERGQLVKIAIMPKLLHNGDVSLESGNISFFGDVEITGEVHNGMKIEAQGNVIIAKNISGSHCNATGAISVKGNVISSDLSAGQNNMVTSKLSILVGALKQDIDRIIAVITQLVNSPGFKTTDFAKGGLQPLVRILMEKKFSDFIPRAKKYVQLVKEGRAQLDDERWEETAEQISALFLTLSSKPMSLNIFSHLSQQLDSLEEELELFDESKSVISVQNVLNSRIHAGGNLYIQGQSCVHSRIHSGGYMTITGTLRGGEAYAEKGMYIGETGAESGTPTHLAVPSNASIKIGTALEGTVLRIGNRKKILTENHYALTASINAKGQIVLR</sequence>
<feature type="domain" description="RNA-binding protein KhpB N-terminal" evidence="2">
    <location>
        <begin position="5"/>
        <end position="56"/>
    </location>
</feature>
<dbReference type="SMART" id="SM01245">
    <property type="entry name" value="Jag_N"/>
    <property type="match status" value="1"/>
</dbReference>
<dbReference type="Proteomes" id="UP001597561">
    <property type="component" value="Unassembled WGS sequence"/>
</dbReference>
<comment type="caution">
    <text evidence="3">The sequence shown here is derived from an EMBL/GenBank/DDBJ whole genome shotgun (WGS) entry which is preliminary data.</text>
</comment>
<dbReference type="PANTHER" id="PTHR38032:SF1">
    <property type="entry name" value="RNA-BINDING PROTEIN KHPB N-TERMINAL DOMAIN-CONTAINING PROTEIN"/>
    <property type="match status" value="1"/>
</dbReference>
<dbReference type="Pfam" id="PF03961">
    <property type="entry name" value="FapA"/>
    <property type="match status" value="1"/>
</dbReference>
<keyword evidence="4" id="KW-1185">Reference proteome</keyword>
<dbReference type="InterPro" id="IPR046866">
    <property type="entry name" value="FapA_N"/>
</dbReference>
<keyword evidence="3" id="KW-0966">Cell projection</keyword>
<organism evidence="3 4">
    <name type="scientific">Jeotgalibacillus terrae</name>
    <dbReference type="NCBI Taxonomy" id="587735"/>
    <lineage>
        <taxon>Bacteria</taxon>
        <taxon>Bacillati</taxon>
        <taxon>Bacillota</taxon>
        <taxon>Bacilli</taxon>
        <taxon>Bacillales</taxon>
        <taxon>Caryophanaceae</taxon>
        <taxon>Jeotgalibacillus</taxon>
    </lineage>
</organism>
<dbReference type="Gene3D" id="3.30.30.80">
    <property type="entry name" value="probable RNA-binding protein from clostridium symbiosum atcc 14940"/>
    <property type="match status" value="1"/>
</dbReference>
<proteinExistence type="predicted"/>
<name>A0ABW5ZC06_9BACL</name>
<dbReference type="InterPro" id="IPR032782">
    <property type="entry name" value="KhpB_N"/>
</dbReference>
<evidence type="ECO:0000313" key="3">
    <source>
        <dbReference type="EMBL" id="MFD2910440.1"/>
    </source>
</evidence>
<protein>
    <submittedName>
        <fullName evidence="3">Flagellar assembly protein A</fullName>
    </submittedName>
</protein>
<feature type="region of interest" description="Disordered" evidence="1">
    <location>
        <begin position="61"/>
        <end position="82"/>
    </location>
</feature>
<evidence type="ECO:0000256" key="1">
    <source>
        <dbReference type="SAM" id="MobiDB-lite"/>
    </source>
</evidence>
<dbReference type="EMBL" id="JBHUPG010000001">
    <property type="protein sequence ID" value="MFD2910440.1"/>
    <property type="molecule type" value="Genomic_DNA"/>
</dbReference>
<dbReference type="InterPro" id="IPR005646">
    <property type="entry name" value="FapA"/>
</dbReference>
<dbReference type="InterPro" id="IPR038247">
    <property type="entry name" value="Jag_N_dom_sf"/>
</dbReference>
<reference evidence="4" key="1">
    <citation type="journal article" date="2019" name="Int. J. Syst. Evol. Microbiol.">
        <title>The Global Catalogue of Microorganisms (GCM) 10K type strain sequencing project: providing services to taxonomists for standard genome sequencing and annotation.</title>
        <authorList>
            <consortium name="The Broad Institute Genomics Platform"/>
            <consortium name="The Broad Institute Genome Sequencing Center for Infectious Disease"/>
            <person name="Wu L."/>
            <person name="Ma J."/>
        </authorList>
    </citation>
    <scope>NUCLEOTIDE SEQUENCE [LARGE SCALE GENOMIC DNA]</scope>
    <source>
        <strain evidence="4">KCTC 13528</strain>
    </source>
</reference>